<feature type="compositionally biased region" description="Polar residues" evidence="2">
    <location>
        <begin position="19"/>
        <end position="29"/>
    </location>
</feature>
<feature type="compositionally biased region" description="Basic and acidic residues" evidence="2">
    <location>
        <begin position="366"/>
        <end position="381"/>
    </location>
</feature>
<proteinExistence type="predicted"/>
<gene>
    <name evidence="3" type="ORF">TrCOL_g12738</name>
</gene>
<feature type="compositionally biased region" description="Gly residues" evidence="2">
    <location>
        <begin position="124"/>
        <end position="135"/>
    </location>
</feature>
<protein>
    <submittedName>
        <fullName evidence="3">Uncharacterized protein</fullName>
    </submittedName>
</protein>
<dbReference type="Proteomes" id="UP001165065">
    <property type="component" value="Unassembled WGS sequence"/>
</dbReference>
<dbReference type="AlphaFoldDB" id="A0A9W7GHJ2"/>
<dbReference type="EMBL" id="BRYA01000276">
    <property type="protein sequence ID" value="GMI46021.1"/>
    <property type="molecule type" value="Genomic_DNA"/>
</dbReference>
<evidence type="ECO:0000313" key="3">
    <source>
        <dbReference type="EMBL" id="GMI46021.1"/>
    </source>
</evidence>
<dbReference type="OrthoDB" id="74035at2759"/>
<feature type="region of interest" description="Disordered" evidence="2">
    <location>
        <begin position="1"/>
        <end position="61"/>
    </location>
</feature>
<reference evidence="4" key="1">
    <citation type="journal article" date="2023" name="Commun. Biol.">
        <title>Genome analysis of Parmales, the sister group of diatoms, reveals the evolutionary specialization of diatoms from phago-mixotrophs to photoautotrophs.</title>
        <authorList>
            <person name="Ban H."/>
            <person name="Sato S."/>
            <person name="Yoshikawa S."/>
            <person name="Yamada K."/>
            <person name="Nakamura Y."/>
            <person name="Ichinomiya M."/>
            <person name="Sato N."/>
            <person name="Blanc-Mathieu R."/>
            <person name="Endo H."/>
            <person name="Kuwata A."/>
            <person name="Ogata H."/>
        </authorList>
    </citation>
    <scope>NUCLEOTIDE SEQUENCE [LARGE SCALE GENOMIC DNA]</scope>
</reference>
<keyword evidence="4" id="KW-1185">Reference proteome</keyword>
<evidence type="ECO:0000313" key="4">
    <source>
        <dbReference type="Proteomes" id="UP001165065"/>
    </source>
</evidence>
<comment type="caution">
    <text evidence="3">The sequence shown here is derived from an EMBL/GenBank/DDBJ whole genome shotgun (WGS) entry which is preliminary data.</text>
</comment>
<feature type="region of interest" description="Disordered" evidence="2">
    <location>
        <begin position="366"/>
        <end position="388"/>
    </location>
</feature>
<accession>A0A9W7GHJ2</accession>
<feature type="compositionally biased region" description="Basic and acidic residues" evidence="2">
    <location>
        <begin position="316"/>
        <end position="349"/>
    </location>
</feature>
<name>A0A9W7GHJ2_9STRA</name>
<feature type="coiled-coil region" evidence="1">
    <location>
        <begin position="155"/>
        <end position="307"/>
    </location>
</feature>
<organism evidence="3 4">
    <name type="scientific">Triparma columacea</name>
    <dbReference type="NCBI Taxonomy" id="722753"/>
    <lineage>
        <taxon>Eukaryota</taxon>
        <taxon>Sar</taxon>
        <taxon>Stramenopiles</taxon>
        <taxon>Ochrophyta</taxon>
        <taxon>Bolidophyceae</taxon>
        <taxon>Parmales</taxon>
        <taxon>Triparmaceae</taxon>
        <taxon>Triparma</taxon>
    </lineage>
</organism>
<keyword evidence="1" id="KW-0175">Coiled coil</keyword>
<feature type="region of interest" description="Disordered" evidence="2">
    <location>
        <begin position="108"/>
        <end position="155"/>
    </location>
</feature>
<evidence type="ECO:0000256" key="1">
    <source>
        <dbReference type="SAM" id="Coils"/>
    </source>
</evidence>
<sequence length="621" mass="70282">MSLRPMQHNAGNKKIPGMGSTSLYSNSPVRNPASRFTPKHGSFSSAGHKVKRSGFGAGVGMIRPGTTGQVMRTSSSVPALQRFASGGFSEGKKLDGLSPFHKAQHLLETAQQQQQDKARRAGLGTEGGGRGGFTGGSQFRAKQQTPDNSERSAEMNSLRTAVKSLREQLRCLKVDYEEMEGGCAQDRAARLVVEEQLRKEHGDAVSLKQELDRVRALLEANQTRVVKTPVRTERGVDNGVLSALEQRLKEEKKTTEALREKTKGLEGKVRMKTEELKETEQRKEAELKRWEEERTRLYSEIDRWRQRSTEAQKTLEGNEGKAKRESKAIEDKLRRLSKSATEKSKRALAEKERELKKLAEEAEALRSTSDKLKELEKEHGKERRKSVAALSKADQLGLEMEKMRALLEQLQRDKEEAQKHLSEKAQVEFNLKEDLVRANETNFVQEEEIEELRCQVRDLTGNNEKELEKRKGKYESLVTQLSLTTEELRTATGEKLAVQNVLNEKVAEFRKLEKSIAKERKMHKANMEQALNSIVRLCVVAPTVNVQMAEQTLSFKAPLPKEKIRHFVQDSVLPKFSIIFQQSADGMSPDGRDLDSWLQNLLIEMQGTIEKHLSKVFNTKR</sequence>
<feature type="region of interest" description="Disordered" evidence="2">
    <location>
        <begin position="309"/>
        <end position="349"/>
    </location>
</feature>
<evidence type="ECO:0000256" key="2">
    <source>
        <dbReference type="SAM" id="MobiDB-lite"/>
    </source>
</evidence>